<dbReference type="InterPro" id="IPR015302">
    <property type="entry name" value="Major_coat_LA-virus"/>
</dbReference>
<accession>E5KIN6</accession>
<dbReference type="Proteomes" id="UP000232569">
    <property type="component" value="Segment"/>
</dbReference>
<dbReference type="Pfam" id="PF09220">
    <property type="entry name" value="LA-virus_coat"/>
    <property type="match status" value="1"/>
</dbReference>
<dbReference type="KEGG" id="vg:37618953"/>
<name>E5KIN6_9VIRU</name>
<sequence length="681" mass="76215">MYKTFNSLSENAPVSTFETIQSRGTTSLMTRLRLNLAYDNLDFNRVYSSKQDYTWLGKAAAFIVEAELSLDGIAKQYLTLDGAINFDNVLAELRTGAGLQTTNVSNHSVSVSSWRWYDNHVTLLFNLLRLYVMADLQLKGPITTGSYPKYDDGHVEIDLNAGLPLPDETIVWSWPGSKNSLNYPEWGNFTEYMPLNDEAYIDVGGLLPEEVKMVLMATGAWERQTNFKLDFPTPKLAERIYYRYPSKVTMIDDWLDGEIPDINFGLPNPKVVWNAIRKYVTTNNLYNQFYSAAAIINQVMLTPLPDSAEGMSWLIHEAQVVLPKFGSVRGRYPFLLRGEGALIQAKALEDWTMLQTNPNLLFSTSMVTASLFNIGLAVRDSMLRGIANDSLSGVDTSLFQQPELAWAAAVSLACGIDVPLNGMSNCYVYYPTLADSNVRLALPALIKTPRGYWIEGDSIVIDGVPFVGSPYVLYPLAVYDFANPYSGAFALPKPIRRTRKGAVFTVIGAWMYSWVARLAGYDVHISVNGSNVDYYKYFASNENSWVHPLWNGISDEIEGVFVHAIVRRNKHFLDIPDYTIPGNLTDVSVSVKILDRYVSDSSLTTKFRANYNVGSVTVPKSGIQVVTSGDLRKFWGYVRRSQPGLTMVGMAQPAIMPQPKHQLVEIDQEPEVTSEMVNMIE</sequence>
<dbReference type="OrthoDB" id="6256at10239"/>
<evidence type="ECO:0000313" key="2">
    <source>
        <dbReference type="EMBL" id="ADQ54105.1"/>
    </source>
</evidence>
<dbReference type="Gene3D" id="3.90.1840.10">
    <property type="entry name" value="Major capsid protein"/>
    <property type="match status" value="1"/>
</dbReference>
<dbReference type="SUPFAM" id="SSF82856">
    <property type="entry name" value="L-A virus major coat protein"/>
    <property type="match status" value="1"/>
</dbReference>
<feature type="domain" description="Major coat protein L-A virus" evidence="1">
    <location>
        <begin position="6"/>
        <end position="434"/>
    </location>
</feature>
<proteinExistence type="predicted"/>
<evidence type="ECO:0000259" key="1">
    <source>
        <dbReference type="Pfam" id="PF09220"/>
    </source>
</evidence>
<protein>
    <submittedName>
        <fullName evidence="2">Capsid protein</fullName>
    </submittedName>
</protein>
<evidence type="ECO:0000313" key="3">
    <source>
        <dbReference type="Proteomes" id="UP000232569"/>
    </source>
</evidence>
<dbReference type="EMBL" id="HQ158596">
    <property type="protein sequence ID" value="ADQ54105.1"/>
    <property type="molecule type" value="Genomic_RNA"/>
</dbReference>
<dbReference type="InterPro" id="IPR036332">
    <property type="entry name" value="Major_coat_LA-virus_sf"/>
</dbReference>
<keyword evidence="3" id="KW-1185">Reference proteome</keyword>
<reference evidence="2 3" key="1">
    <citation type="journal article" date="2010" name="Arch. Virol.">
        <title>Complete nucleotide sequence of TaV1, a novel totivirus isolated from a black truffle ascocarp (Tuber aestivum Vittad.).</title>
        <authorList>
            <person name="Stielow B."/>
            <person name="Menzel W."/>
        </authorList>
    </citation>
    <scope>NUCLEOTIDE SEQUENCE [LARGE SCALE GENOMIC DNA]</scope>
    <source>
        <strain evidence="2">Buekk</strain>
    </source>
</reference>
<organism evidence="2 3">
    <name type="scientific">Tuber aestivum virus 1</name>
    <dbReference type="NCBI Taxonomy" id="927810"/>
    <lineage>
        <taxon>Viruses</taxon>
        <taxon>Riboviria</taxon>
        <taxon>Orthornavirae</taxon>
        <taxon>Duplornaviricota</taxon>
        <taxon>Chrymotiviricetes</taxon>
        <taxon>Ghabrivirales</taxon>
        <taxon>Alphatotivirineae</taxon>
        <taxon>Orthototiviridae</taxon>
        <taxon>Totivirus</taxon>
        <taxon>Totivirus sani</taxon>
    </lineage>
</organism>
<dbReference type="GeneID" id="37618953"/>
<dbReference type="RefSeq" id="YP_009507832.1">
    <property type="nucleotide sequence ID" value="NC_038698.1"/>
</dbReference>